<evidence type="ECO:0000313" key="7">
    <source>
        <dbReference type="Proteomes" id="UP000006729"/>
    </source>
</evidence>
<organism evidence="6 7">
    <name type="scientific">Populus trichocarpa</name>
    <name type="common">Western balsam poplar</name>
    <name type="synonym">Populus balsamifera subsp. trichocarpa</name>
    <dbReference type="NCBI Taxonomy" id="3694"/>
    <lineage>
        <taxon>Eukaryota</taxon>
        <taxon>Viridiplantae</taxon>
        <taxon>Streptophyta</taxon>
        <taxon>Embryophyta</taxon>
        <taxon>Tracheophyta</taxon>
        <taxon>Spermatophyta</taxon>
        <taxon>Magnoliopsida</taxon>
        <taxon>eudicotyledons</taxon>
        <taxon>Gunneridae</taxon>
        <taxon>Pentapetalae</taxon>
        <taxon>rosids</taxon>
        <taxon>fabids</taxon>
        <taxon>Malpighiales</taxon>
        <taxon>Salicaceae</taxon>
        <taxon>Saliceae</taxon>
        <taxon>Populus</taxon>
    </lineage>
</organism>
<name>A0A2K1X9R7_POPTR</name>
<evidence type="ECO:0000256" key="3">
    <source>
        <dbReference type="ARBA" id="ARBA00022833"/>
    </source>
</evidence>
<sequence length="73" mass="8418">MNGGLQSTNKRKISTVWDRFVKHRGENGEVWATCKYCKKTYRAESKRGTSNLHKHLKKMFAKQTGRSRAANFG</sequence>
<dbReference type="Proteomes" id="UP000006729">
    <property type="component" value="Chromosome 16"/>
</dbReference>
<keyword evidence="1" id="KW-0479">Metal-binding</keyword>
<dbReference type="InterPro" id="IPR003656">
    <property type="entry name" value="Znf_BED"/>
</dbReference>
<dbReference type="PROSITE" id="PS50808">
    <property type="entry name" value="ZF_BED"/>
    <property type="match status" value="1"/>
</dbReference>
<dbReference type="InterPro" id="IPR036236">
    <property type="entry name" value="Znf_C2H2_sf"/>
</dbReference>
<dbReference type="EMBL" id="CM009305">
    <property type="protein sequence ID" value="PNS97521.1"/>
    <property type="molecule type" value="Genomic_DNA"/>
</dbReference>
<gene>
    <name evidence="6" type="ORF">POPTR_016G026900</name>
</gene>
<keyword evidence="7" id="KW-1185">Reference proteome</keyword>
<protein>
    <recommendedName>
        <fullName evidence="5">BED-type domain-containing protein</fullName>
    </recommendedName>
</protein>
<feature type="domain" description="BED-type" evidence="5">
    <location>
        <begin position="11"/>
        <end position="67"/>
    </location>
</feature>
<dbReference type="Pfam" id="PF02892">
    <property type="entry name" value="zf-BED"/>
    <property type="match status" value="1"/>
</dbReference>
<evidence type="ECO:0000313" key="6">
    <source>
        <dbReference type="EMBL" id="PNS97521.1"/>
    </source>
</evidence>
<dbReference type="SMART" id="SM00614">
    <property type="entry name" value="ZnF_BED"/>
    <property type="match status" value="1"/>
</dbReference>
<reference evidence="6 7" key="1">
    <citation type="journal article" date="2006" name="Science">
        <title>The genome of black cottonwood, Populus trichocarpa (Torr. &amp; Gray).</title>
        <authorList>
            <person name="Tuskan G.A."/>
            <person name="Difazio S."/>
            <person name="Jansson S."/>
            <person name="Bohlmann J."/>
            <person name="Grigoriev I."/>
            <person name="Hellsten U."/>
            <person name="Putnam N."/>
            <person name="Ralph S."/>
            <person name="Rombauts S."/>
            <person name="Salamov A."/>
            <person name="Schein J."/>
            <person name="Sterck L."/>
            <person name="Aerts A."/>
            <person name="Bhalerao R.R."/>
            <person name="Bhalerao R.P."/>
            <person name="Blaudez D."/>
            <person name="Boerjan W."/>
            <person name="Brun A."/>
            <person name="Brunner A."/>
            <person name="Busov V."/>
            <person name="Campbell M."/>
            <person name="Carlson J."/>
            <person name="Chalot M."/>
            <person name="Chapman J."/>
            <person name="Chen G.L."/>
            <person name="Cooper D."/>
            <person name="Coutinho P.M."/>
            <person name="Couturier J."/>
            <person name="Covert S."/>
            <person name="Cronk Q."/>
            <person name="Cunningham R."/>
            <person name="Davis J."/>
            <person name="Degroeve S."/>
            <person name="Dejardin A."/>
            <person name="Depamphilis C."/>
            <person name="Detter J."/>
            <person name="Dirks B."/>
            <person name="Dubchak I."/>
            <person name="Duplessis S."/>
            <person name="Ehlting J."/>
            <person name="Ellis B."/>
            <person name="Gendler K."/>
            <person name="Goodstein D."/>
            <person name="Gribskov M."/>
            <person name="Grimwood J."/>
            <person name="Groover A."/>
            <person name="Gunter L."/>
            <person name="Hamberger B."/>
            <person name="Heinze B."/>
            <person name="Helariutta Y."/>
            <person name="Henrissat B."/>
            <person name="Holligan D."/>
            <person name="Holt R."/>
            <person name="Huang W."/>
            <person name="Islam-Faridi N."/>
            <person name="Jones S."/>
            <person name="Jones-Rhoades M."/>
            <person name="Jorgensen R."/>
            <person name="Joshi C."/>
            <person name="Kangasjarvi J."/>
            <person name="Karlsson J."/>
            <person name="Kelleher C."/>
            <person name="Kirkpatrick R."/>
            <person name="Kirst M."/>
            <person name="Kohler A."/>
            <person name="Kalluri U."/>
            <person name="Larimer F."/>
            <person name="Leebens-Mack J."/>
            <person name="Leple J.C."/>
            <person name="Locascio P."/>
            <person name="Lou Y."/>
            <person name="Lucas S."/>
            <person name="Martin F."/>
            <person name="Montanini B."/>
            <person name="Napoli C."/>
            <person name="Nelson D.R."/>
            <person name="Nelson C."/>
            <person name="Nieminen K."/>
            <person name="Nilsson O."/>
            <person name="Pereda V."/>
            <person name="Peter G."/>
            <person name="Philippe R."/>
            <person name="Pilate G."/>
            <person name="Poliakov A."/>
            <person name="Razumovskaya J."/>
            <person name="Richardson P."/>
            <person name="Rinaldi C."/>
            <person name="Ritland K."/>
            <person name="Rouze P."/>
            <person name="Ryaboy D."/>
            <person name="Schmutz J."/>
            <person name="Schrader J."/>
            <person name="Segerman B."/>
            <person name="Shin H."/>
            <person name="Siddiqui A."/>
            <person name="Sterky F."/>
            <person name="Terry A."/>
            <person name="Tsai C.J."/>
            <person name="Uberbacher E."/>
            <person name="Unneberg P."/>
            <person name="Vahala J."/>
            <person name="Wall K."/>
            <person name="Wessler S."/>
            <person name="Yang G."/>
            <person name="Yin T."/>
            <person name="Douglas C."/>
            <person name="Marra M."/>
            <person name="Sandberg G."/>
            <person name="Van de Peer Y."/>
            <person name="Rokhsar D."/>
        </authorList>
    </citation>
    <scope>NUCLEOTIDE SEQUENCE [LARGE SCALE GENOMIC DNA]</scope>
    <source>
        <strain evidence="7">cv. Nisqually</strain>
    </source>
</reference>
<proteinExistence type="predicted"/>
<accession>A0A2K1X9R7</accession>
<evidence type="ECO:0000256" key="1">
    <source>
        <dbReference type="ARBA" id="ARBA00022723"/>
    </source>
</evidence>
<dbReference type="InterPro" id="IPR053031">
    <property type="entry name" value="Cuticle_assoc_protein"/>
</dbReference>
<evidence type="ECO:0000259" key="5">
    <source>
        <dbReference type="PROSITE" id="PS50808"/>
    </source>
</evidence>
<dbReference type="PANTHER" id="PTHR34396:SF25">
    <property type="entry name" value="BOUNDARY ELEMENT ASSOCIATED FACTOR"/>
    <property type="match status" value="1"/>
</dbReference>
<dbReference type="GO" id="GO:0008270">
    <property type="term" value="F:zinc ion binding"/>
    <property type="evidence" value="ECO:0007669"/>
    <property type="project" value="UniProtKB-KW"/>
</dbReference>
<keyword evidence="2 4" id="KW-0863">Zinc-finger</keyword>
<dbReference type="InParanoid" id="A0A2K1X9R7"/>
<evidence type="ECO:0000256" key="2">
    <source>
        <dbReference type="ARBA" id="ARBA00022771"/>
    </source>
</evidence>
<dbReference type="PANTHER" id="PTHR34396">
    <property type="entry name" value="OS03G0264950 PROTEIN-RELATED"/>
    <property type="match status" value="1"/>
</dbReference>
<evidence type="ECO:0000256" key="4">
    <source>
        <dbReference type="PROSITE-ProRule" id="PRU00027"/>
    </source>
</evidence>
<dbReference type="SUPFAM" id="SSF57667">
    <property type="entry name" value="beta-beta-alpha zinc fingers"/>
    <property type="match status" value="1"/>
</dbReference>
<keyword evidence="3" id="KW-0862">Zinc</keyword>
<dbReference type="AlphaFoldDB" id="A0A2K1X9R7"/>
<dbReference type="GO" id="GO:0003677">
    <property type="term" value="F:DNA binding"/>
    <property type="evidence" value="ECO:0007669"/>
    <property type="project" value="InterPro"/>
</dbReference>